<proteinExistence type="predicted"/>
<evidence type="ECO:0000313" key="5">
    <source>
        <dbReference type="Proteomes" id="UP000095255"/>
    </source>
</evidence>
<name>A0A1E5L9J3_9FIRM</name>
<dbReference type="OrthoDB" id="9800213at2"/>
<accession>A0A1E5L9J3</accession>
<dbReference type="PANTHER" id="PTHR11614">
    <property type="entry name" value="PHOSPHOLIPASE-RELATED"/>
    <property type="match status" value="1"/>
</dbReference>
<dbReference type="InterPro" id="IPR012354">
    <property type="entry name" value="Esterase_lipase"/>
</dbReference>
<gene>
    <name evidence="4" type="ORF">BHU72_00740</name>
</gene>
<feature type="binding site" evidence="2">
    <location>
        <position position="95"/>
    </location>
    <ligand>
        <name>substrate</name>
    </ligand>
</feature>
<dbReference type="Proteomes" id="UP000095255">
    <property type="component" value="Unassembled WGS sequence"/>
</dbReference>
<feature type="active site" description="Charge relay system" evidence="1">
    <location>
        <position position="224"/>
    </location>
</feature>
<protein>
    <recommendedName>
        <fullName evidence="3">Serine aminopeptidase S33 domain-containing protein</fullName>
    </recommendedName>
</protein>
<feature type="domain" description="Serine aminopeptidase S33" evidence="3">
    <location>
        <begin position="19"/>
        <end position="231"/>
    </location>
</feature>
<organism evidence="4 5">
    <name type="scientific">Desulfuribacillus stibiiarsenatis</name>
    <dbReference type="NCBI Taxonomy" id="1390249"/>
    <lineage>
        <taxon>Bacteria</taxon>
        <taxon>Bacillati</taxon>
        <taxon>Bacillota</taxon>
        <taxon>Desulfuribacillia</taxon>
        <taxon>Desulfuribacillales</taxon>
        <taxon>Desulfuribacillaceae</taxon>
        <taxon>Desulfuribacillus</taxon>
    </lineage>
</organism>
<dbReference type="AlphaFoldDB" id="A0A1E5L9J3"/>
<feature type="active site" description="Charge relay system" evidence="1">
    <location>
        <position position="194"/>
    </location>
</feature>
<dbReference type="InterPro" id="IPR051044">
    <property type="entry name" value="MAG_DAG_Lipase"/>
</dbReference>
<dbReference type="STRING" id="1390249.BHU72_00740"/>
<sequence>MIVGKSRDSFFLPGGNIGILLIHGFTGSPAEMHAMGEYLHRLGYTVYAPLLAGHGTTVQDMAKTCWTDWWQSVTQGYEKLKLEGCTEIIGCGLSMGGILTLKLALNYPLKALVTMCAPIYLTDSRAYLSGLLKYVKKYQDKNNTHPYEDMEAYQLAYQQMPLACIPSLLELINQVRPLIRHIETPALVLQSELDQTVQPKSGEYIFQELRSWKKEYITYSKSGHIITIDKERKHVFQDVANFLGFVCKM</sequence>
<dbReference type="InterPro" id="IPR022742">
    <property type="entry name" value="Hydrolase_4"/>
</dbReference>
<dbReference type="InterPro" id="IPR029058">
    <property type="entry name" value="AB_hydrolase_fold"/>
</dbReference>
<evidence type="ECO:0000313" key="4">
    <source>
        <dbReference type="EMBL" id="OEH86827.1"/>
    </source>
</evidence>
<dbReference type="RefSeq" id="WP_069700705.1">
    <property type="nucleotide sequence ID" value="NZ_MJAT01000001.1"/>
</dbReference>
<dbReference type="GO" id="GO:0052689">
    <property type="term" value="F:carboxylic ester hydrolase activity"/>
    <property type="evidence" value="ECO:0007669"/>
    <property type="project" value="InterPro"/>
</dbReference>
<evidence type="ECO:0000256" key="2">
    <source>
        <dbReference type="PIRSR" id="PIRSR017388-2"/>
    </source>
</evidence>
<evidence type="ECO:0000259" key="3">
    <source>
        <dbReference type="Pfam" id="PF12146"/>
    </source>
</evidence>
<dbReference type="Pfam" id="PF12146">
    <property type="entry name" value="Hydrolase_4"/>
    <property type="match status" value="1"/>
</dbReference>
<dbReference type="EMBL" id="MJAT01000001">
    <property type="protein sequence ID" value="OEH86827.1"/>
    <property type="molecule type" value="Genomic_DNA"/>
</dbReference>
<comment type="caution">
    <text evidence="4">The sequence shown here is derived from an EMBL/GenBank/DDBJ whole genome shotgun (WGS) entry which is preliminary data.</text>
</comment>
<evidence type="ECO:0000256" key="1">
    <source>
        <dbReference type="PIRSR" id="PIRSR017388-1"/>
    </source>
</evidence>
<feature type="active site" description="Nucleophile" evidence="1">
    <location>
        <position position="94"/>
    </location>
</feature>
<dbReference type="Gene3D" id="3.40.50.1820">
    <property type="entry name" value="alpha/beta hydrolase"/>
    <property type="match status" value="1"/>
</dbReference>
<dbReference type="PIRSF" id="PIRSF017388">
    <property type="entry name" value="Esterase_lipase"/>
    <property type="match status" value="1"/>
</dbReference>
<reference evidence="4 5" key="1">
    <citation type="submission" date="2016-09" db="EMBL/GenBank/DDBJ databases">
        <title>Desulfuribacillus arsenicus sp. nov., an obligately anaerobic, dissimilatory arsenic- and antimonate-reducing bacterium isolated from anoxic sediments.</title>
        <authorList>
            <person name="Abin C.A."/>
            <person name="Hollibaugh J.T."/>
        </authorList>
    </citation>
    <scope>NUCLEOTIDE SEQUENCE [LARGE SCALE GENOMIC DNA]</scope>
    <source>
        <strain evidence="4 5">MLFW-2</strain>
    </source>
</reference>
<feature type="binding site" evidence="2">
    <location>
        <position position="25"/>
    </location>
    <ligand>
        <name>substrate</name>
    </ligand>
</feature>
<dbReference type="SUPFAM" id="SSF53474">
    <property type="entry name" value="alpha/beta-Hydrolases"/>
    <property type="match status" value="1"/>
</dbReference>
<keyword evidence="5" id="KW-1185">Reference proteome</keyword>